<gene>
    <name evidence="2" type="ORF">EV187_1138</name>
</gene>
<reference evidence="2 3" key="1">
    <citation type="submission" date="2019-02" db="EMBL/GenBank/DDBJ databases">
        <title>Genomic Encyclopedia of Type Strains, Phase IV (KMG-IV): sequencing the most valuable type-strain genomes for metagenomic binning, comparative biology and taxonomic classification.</title>
        <authorList>
            <person name="Goeker M."/>
        </authorList>
    </citation>
    <scope>NUCLEOTIDE SEQUENCE [LARGE SCALE GENOMIC DNA]</scope>
    <source>
        <strain evidence="2 3">DSM 43045</strain>
    </source>
</reference>
<accession>A0A4Q7MLZ9</accession>
<dbReference type="Pfam" id="PF12770">
    <property type="entry name" value="CHAT"/>
    <property type="match status" value="1"/>
</dbReference>
<organism evidence="2 3">
    <name type="scientific">Agromyces ramosus</name>
    <dbReference type="NCBI Taxonomy" id="33879"/>
    <lineage>
        <taxon>Bacteria</taxon>
        <taxon>Bacillati</taxon>
        <taxon>Actinomycetota</taxon>
        <taxon>Actinomycetes</taxon>
        <taxon>Micrococcales</taxon>
        <taxon>Microbacteriaceae</taxon>
        <taxon>Agromyces</taxon>
    </lineage>
</organism>
<dbReference type="AlphaFoldDB" id="A0A4Q7MLZ9"/>
<evidence type="ECO:0000259" key="1">
    <source>
        <dbReference type="Pfam" id="PF12770"/>
    </source>
</evidence>
<feature type="domain" description="CHAT" evidence="1">
    <location>
        <begin position="72"/>
        <end position="345"/>
    </location>
</feature>
<keyword evidence="3" id="KW-1185">Reference proteome</keyword>
<dbReference type="Proteomes" id="UP000293289">
    <property type="component" value="Unassembled WGS sequence"/>
</dbReference>
<protein>
    <submittedName>
        <fullName evidence="2">CHAT domain-containing protein</fullName>
    </submittedName>
</protein>
<dbReference type="InterPro" id="IPR024983">
    <property type="entry name" value="CHAT_dom"/>
</dbReference>
<sequence>MHVLEVGVSRGGGRGEYVVQVVRSPAGEASATFTLDSDRLLDERPNLQNALLLSSVSSRRAAVSGNEGLVQTVGRELFNAVFGPKAIAGLYAANRALADATQEELRIVLRTECPELAALPWEVMYDSDADAYVCQREPLVRHVPVATAPPPLRVRGAVRILGVVSSPRGLAMLDVDKEKENLISALAGPAKRGLVDLQWAPDATWSTLQELLLSEEWHVIHFIGHGDFDFEREEGILALVGKDGRTHRVEGSRFVVLLRQARPMPRLVVLNSCSSATSSSQDLFSGTAAALVRGGVSAVAAMQFEITDSAAIEFCRGFYNAVAHGRGVDEAVGSGRVAILGSSGDTLEWLTPVLYLRGLDSQLFAVERAGADGAPPPPSAEERVAQAQEALDEHDAATAIPVLDTVLADDPENAPAQELRGATVEDVGSVSRNAAAISVLEGRIIEMRDLERDIRARLRSIFSSAFQRLGSSDDFVLQAFAREHGQQLDRFLEEMSRKLIGLSIVNDDQSNEGDQLFVDPEAVRIRELIEFASQYRMRLETWLLTIRGDLAHLATRTDFYGQPAESLRAELGRYFQAQLERLGPSAA</sequence>
<name>A0A4Q7MLZ9_9MICO</name>
<evidence type="ECO:0000313" key="3">
    <source>
        <dbReference type="Proteomes" id="UP000293289"/>
    </source>
</evidence>
<proteinExistence type="predicted"/>
<comment type="caution">
    <text evidence="2">The sequence shown here is derived from an EMBL/GenBank/DDBJ whole genome shotgun (WGS) entry which is preliminary data.</text>
</comment>
<evidence type="ECO:0000313" key="2">
    <source>
        <dbReference type="EMBL" id="RZS68703.1"/>
    </source>
</evidence>
<dbReference type="EMBL" id="SGWY01000001">
    <property type="protein sequence ID" value="RZS68703.1"/>
    <property type="molecule type" value="Genomic_DNA"/>
</dbReference>